<reference evidence="2 3" key="1">
    <citation type="submission" date="2018-01" db="EMBL/GenBank/DDBJ databases">
        <authorList>
            <person name="Gaut B.S."/>
            <person name="Morton B.R."/>
            <person name="Clegg M.T."/>
            <person name="Duvall M.R."/>
        </authorList>
    </citation>
    <scope>NUCLEOTIDE SEQUENCE [LARGE SCALE GENOMIC DNA]</scope>
    <source>
        <strain evidence="2 3">HR-AY</strain>
    </source>
</reference>
<evidence type="ECO:0000313" key="2">
    <source>
        <dbReference type="EMBL" id="POY41172.1"/>
    </source>
</evidence>
<dbReference type="InterPro" id="IPR012341">
    <property type="entry name" value="6hp_glycosidase-like_sf"/>
</dbReference>
<dbReference type="SUPFAM" id="SSF48208">
    <property type="entry name" value="Six-hairpin glycosidases"/>
    <property type="match status" value="1"/>
</dbReference>
<protein>
    <submittedName>
        <fullName evidence="2">Glycosyl hydrolase family 88</fullName>
    </submittedName>
</protein>
<dbReference type="GO" id="GO:0005975">
    <property type="term" value="P:carbohydrate metabolic process"/>
    <property type="evidence" value="ECO:0007669"/>
    <property type="project" value="InterPro"/>
</dbReference>
<name>A0A2S5AFF3_9FLAO</name>
<dbReference type="RefSeq" id="WP_103804193.1">
    <property type="nucleotide sequence ID" value="NZ_PQVG01000001.1"/>
</dbReference>
<dbReference type="InterPro" id="IPR052043">
    <property type="entry name" value="PolySaccharide_Degr_Enz"/>
</dbReference>
<evidence type="ECO:0000313" key="3">
    <source>
        <dbReference type="Proteomes" id="UP000237310"/>
    </source>
</evidence>
<sequence>MKSTIKYSLLSLLVSHMVTFGQLKDNPQGDSPIVWSKKMADSDQKRVPNPVFLDGVKFPKWNYTNGLVTLANQKLYDYTKEQKYWDYSLSYAEQLIDKDGKILGGYELEKYSLDLINSGKILFEIYKKTADERYKTAMDVLHKQLETHPRNYDGGYWHKKSYPWQMWLDGVYMADPFSAEYGAVFNVLKAIDDAILQTELIQKHTLEPKTGLNFHGYDEKREQFWANKKTGQSSHVWGRAQGWYCMALVDILDFVPKNHPKRKELIQIVQKVFAAVLKAQDRDSGVWWQVMDQPRKQGNYLESTCSTMFIYSFAKAYNKGYVGFKYLNAARNGFDGVLKQFIKQNPDGTISITKCCAVAGLGGKNPQDRDGSFEYYISEPIRDDDAKAVGPFIMAGIELQKILDKKIKN</sequence>
<dbReference type="OrthoDB" id="6381507at2"/>
<keyword evidence="1 2" id="KW-0378">Hydrolase</keyword>
<comment type="caution">
    <text evidence="2">The sequence shown here is derived from an EMBL/GenBank/DDBJ whole genome shotgun (WGS) entry which is preliminary data.</text>
</comment>
<dbReference type="Pfam" id="PF07470">
    <property type="entry name" value="Glyco_hydro_88"/>
    <property type="match status" value="1"/>
</dbReference>
<dbReference type="PANTHER" id="PTHR33886:SF8">
    <property type="entry name" value="UNSATURATED RHAMNOGALACTURONAN HYDROLASE (EUROFUNG)"/>
    <property type="match status" value="1"/>
</dbReference>
<dbReference type="Gene3D" id="1.50.10.10">
    <property type="match status" value="1"/>
</dbReference>
<keyword evidence="3" id="KW-1185">Reference proteome</keyword>
<dbReference type="EMBL" id="PQVG01000001">
    <property type="protein sequence ID" value="POY41172.1"/>
    <property type="molecule type" value="Genomic_DNA"/>
</dbReference>
<gene>
    <name evidence="2" type="ORF">C3L50_01210</name>
</gene>
<dbReference type="AlphaFoldDB" id="A0A2S5AFF3"/>
<evidence type="ECO:0000256" key="1">
    <source>
        <dbReference type="ARBA" id="ARBA00022801"/>
    </source>
</evidence>
<dbReference type="GO" id="GO:0016787">
    <property type="term" value="F:hydrolase activity"/>
    <property type="evidence" value="ECO:0007669"/>
    <property type="project" value="UniProtKB-KW"/>
</dbReference>
<dbReference type="InterPro" id="IPR008928">
    <property type="entry name" value="6-hairpin_glycosidase_sf"/>
</dbReference>
<accession>A0A2S5AFF3</accession>
<dbReference type="PANTHER" id="PTHR33886">
    <property type="entry name" value="UNSATURATED RHAMNOGALACTURONAN HYDROLASE (EUROFUNG)"/>
    <property type="match status" value="1"/>
</dbReference>
<organism evidence="2 3">
    <name type="scientific">Flavobacterium alvei</name>
    <dbReference type="NCBI Taxonomy" id="2080416"/>
    <lineage>
        <taxon>Bacteria</taxon>
        <taxon>Pseudomonadati</taxon>
        <taxon>Bacteroidota</taxon>
        <taxon>Flavobacteriia</taxon>
        <taxon>Flavobacteriales</taxon>
        <taxon>Flavobacteriaceae</taxon>
        <taxon>Flavobacterium</taxon>
    </lineage>
</organism>
<dbReference type="InterPro" id="IPR010905">
    <property type="entry name" value="Glyco_hydro_88"/>
</dbReference>
<dbReference type="Proteomes" id="UP000237310">
    <property type="component" value="Unassembled WGS sequence"/>
</dbReference>
<proteinExistence type="predicted"/>